<evidence type="ECO:0000259" key="1">
    <source>
        <dbReference type="Pfam" id="PF02625"/>
    </source>
</evidence>
<dbReference type="InterPro" id="IPR052698">
    <property type="entry name" value="MoCofactor_Util/Proc"/>
</dbReference>
<protein>
    <submittedName>
        <fullName evidence="3">XdhC family protein</fullName>
    </submittedName>
</protein>
<reference evidence="3 4" key="1">
    <citation type="journal article" date="2011" name="PLoS ONE">
        <title>Haloquadratum walsbyi: limited diversity in a global pond.</title>
        <authorList>
            <person name="Dyall-Smith M."/>
            <person name="Pfeiffer F."/>
            <person name="Klee K."/>
            <person name="Palm P."/>
            <person name="Gross K."/>
            <person name="Schuster S.C."/>
            <person name="Rampp M."/>
            <person name="Oesterhelt D."/>
        </authorList>
    </citation>
    <scope>NUCLEOTIDE SEQUENCE [LARGE SCALE GENOMIC DNA]</scope>
    <source>
        <strain evidence="4">DSM 16854 / JCM 12705 / C23</strain>
    </source>
</reference>
<proteinExistence type="predicted"/>
<dbReference type="OrthoDB" id="33067at2157"/>
<accession>G0LKP8</accession>
<dbReference type="GeneID" id="12446837"/>
<dbReference type="RefSeq" id="WP_014555735.1">
    <property type="nucleotide sequence ID" value="NC_017459.1"/>
</dbReference>
<dbReference type="PANTHER" id="PTHR30388:SF6">
    <property type="entry name" value="XANTHINE DEHYDROGENASE SUBUNIT A-RELATED"/>
    <property type="match status" value="1"/>
</dbReference>
<dbReference type="Pfam" id="PF13478">
    <property type="entry name" value="XdhC_C"/>
    <property type="match status" value="1"/>
</dbReference>
<dbReference type="AlphaFoldDB" id="G0LKP8"/>
<evidence type="ECO:0000313" key="4">
    <source>
        <dbReference type="Proteomes" id="UP000007954"/>
    </source>
</evidence>
<name>G0LKP8_HALWC</name>
<sequence length="386" mass="41815">MNISHIDTDDPWSVTEKDLRKEIRSLREAGESAAVATVMTVEGSAYRRPGAKMLISADQRNYGAVTAGCLEDMVLDIGHDVIETDEPRIEVFDLMENNDEAWGLGLGCNGVIELFVEPLDASWDYPLATVADNDPVTVLTVIDSEGSLPRGSRTVITDNARRNAKTRRKIPSALIESVDDKIASVHSTNQTYVAQLDETRVLIDGLIPTDDLLIFGGQRDITPVTQLANQVGFRTHVHSGRGAIDESSIPIADSVTTGHPTEIATHVNTDETTYAIVMSHNLLDDKLAVETLLRETEVPHIGIMGPNERFEELRESLMKDGLQLTAADLDRISAPVGLDLGGGEPVEIALSIVSEALAVSNDRTGGQLCEQAGYIHSRIGQKGNSE</sequence>
<evidence type="ECO:0000259" key="2">
    <source>
        <dbReference type="Pfam" id="PF13478"/>
    </source>
</evidence>
<dbReference type="Proteomes" id="UP000007954">
    <property type="component" value="Chromosome"/>
</dbReference>
<dbReference type="KEGG" id="hwc:Hqrw_2104"/>
<dbReference type="InterPro" id="IPR027051">
    <property type="entry name" value="XdhC_Rossmann_dom"/>
</dbReference>
<dbReference type="PANTHER" id="PTHR30388">
    <property type="entry name" value="ALDEHYDE OXIDOREDUCTASE MOLYBDENUM COFACTOR ASSEMBLY PROTEIN"/>
    <property type="match status" value="1"/>
</dbReference>
<gene>
    <name evidence="3" type="primary">xdhC</name>
    <name evidence="3" type="synonym">coxF</name>
    <name evidence="3" type="ordered locus">Hqrw_2104</name>
</gene>
<organism evidence="3 4">
    <name type="scientific">Haloquadratum walsbyi (strain DSM 16854 / JCM 12705 / C23)</name>
    <dbReference type="NCBI Taxonomy" id="768065"/>
    <lineage>
        <taxon>Archaea</taxon>
        <taxon>Methanobacteriati</taxon>
        <taxon>Methanobacteriota</taxon>
        <taxon>Stenosarchaea group</taxon>
        <taxon>Halobacteria</taxon>
        <taxon>Halobacteriales</taxon>
        <taxon>Haloferacaceae</taxon>
        <taxon>Haloquadratum</taxon>
    </lineage>
</organism>
<feature type="domain" description="XdhC Rossmann" evidence="2">
    <location>
        <begin position="212"/>
        <end position="355"/>
    </location>
</feature>
<dbReference type="HOGENOM" id="CLU_041115_1_1_2"/>
<dbReference type="EMBL" id="FR746099">
    <property type="protein sequence ID" value="CCC40006.1"/>
    <property type="molecule type" value="Genomic_DNA"/>
</dbReference>
<evidence type="ECO:0000313" key="3">
    <source>
        <dbReference type="EMBL" id="CCC40006.1"/>
    </source>
</evidence>
<dbReference type="Pfam" id="PF02625">
    <property type="entry name" value="XdhC_CoxI"/>
    <property type="match status" value="1"/>
</dbReference>
<dbReference type="InterPro" id="IPR003777">
    <property type="entry name" value="XdhC_CoxI"/>
</dbReference>
<dbReference type="Gene3D" id="3.40.50.720">
    <property type="entry name" value="NAD(P)-binding Rossmann-like Domain"/>
    <property type="match status" value="1"/>
</dbReference>
<feature type="domain" description="XdhC- CoxI" evidence="1">
    <location>
        <begin position="27"/>
        <end position="92"/>
    </location>
</feature>